<protein>
    <submittedName>
        <fullName evidence="1">Uncharacterized protein</fullName>
    </submittedName>
</protein>
<dbReference type="EMBL" id="RIBY02000147">
    <property type="protein sequence ID" value="KAH9845081.1"/>
    <property type="molecule type" value="Genomic_DNA"/>
</dbReference>
<sequence>MRNLMNKEVLSNVGRISSSVTAMFGPALILQSGIPMAREPGAGRRGEAQRAGGVFVDVAGR</sequence>
<gene>
    <name evidence="1" type="ORF">Tdes44962_MAKER06871</name>
</gene>
<evidence type="ECO:0000313" key="2">
    <source>
        <dbReference type="Proteomes" id="UP001138500"/>
    </source>
</evidence>
<keyword evidence="2" id="KW-1185">Reference proteome</keyword>
<reference evidence="1 2" key="1">
    <citation type="journal article" date="2018" name="IMA Fungus">
        <title>IMA Genome-F 10: Nine draft genome sequences of Claviceps purpurea s.lat., including C. arundinis, C. humidiphila, and C. cf. spartinae, pseudomolecules for the pitch canker pathogen Fusarium circinatum, draft genome of Davidsoniella eucalypti, Grosmannia galeiformis, Quambalaria eucalypti, and Teratosphaeria destructans.</title>
        <authorList>
            <person name="Wingfield B.D."/>
            <person name="Liu M."/>
            <person name="Nguyen H.D."/>
            <person name="Lane F.A."/>
            <person name="Morgan S.W."/>
            <person name="De Vos L."/>
            <person name="Wilken P.M."/>
            <person name="Duong T.A."/>
            <person name="Aylward J."/>
            <person name="Coetzee M.P."/>
            <person name="Dadej K."/>
            <person name="De Beer Z.W."/>
            <person name="Findlay W."/>
            <person name="Havenga M."/>
            <person name="Kolarik M."/>
            <person name="Menzies J.G."/>
            <person name="Naidoo K."/>
            <person name="Pochopski O."/>
            <person name="Shoukouhi P."/>
            <person name="Santana Q.C."/>
            <person name="Seifert K.A."/>
            <person name="Soal N."/>
            <person name="Steenkamp E.T."/>
            <person name="Tatham C.T."/>
            <person name="van der Nest M.A."/>
            <person name="Wingfield M.J."/>
        </authorList>
    </citation>
    <scope>NUCLEOTIDE SEQUENCE [LARGE SCALE GENOMIC DNA]</scope>
    <source>
        <strain evidence="1">CMW44962</strain>
    </source>
</reference>
<proteinExistence type="predicted"/>
<organism evidence="1 2">
    <name type="scientific">Teratosphaeria destructans</name>
    <dbReference type="NCBI Taxonomy" id="418781"/>
    <lineage>
        <taxon>Eukaryota</taxon>
        <taxon>Fungi</taxon>
        <taxon>Dikarya</taxon>
        <taxon>Ascomycota</taxon>
        <taxon>Pezizomycotina</taxon>
        <taxon>Dothideomycetes</taxon>
        <taxon>Dothideomycetidae</taxon>
        <taxon>Mycosphaerellales</taxon>
        <taxon>Teratosphaeriaceae</taxon>
        <taxon>Teratosphaeria</taxon>
    </lineage>
</organism>
<accession>A0A9W7T114</accession>
<dbReference type="Proteomes" id="UP001138500">
    <property type="component" value="Unassembled WGS sequence"/>
</dbReference>
<evidence type="ECO:0000313" key="1">
    <source>
        <dbReference type="EMBL" id="KAH9845081.1"/>
    </source>
</evidence>
<comment type="caution">
    <text evidence="1">The sequence shown here is derived from an EMBL/GenBank/DDBJ whole genome shotgun (WGS) entry which is preliminary data.</text>
</comment>
<dbReference type="AlphaFoldDB" id="A0A9W7T114"/>
<reference evidence="1 2" key="2">
    <citation type="journal article" date="2021" name="Curr. Genet.">
        <title>Genetic response to nitrogen starvation in the aggressive Eucalyptus foliar pathogen Teratosphaeria destructans.</title>
        <authorList>
            <person name="Havenga M."/>
            <person name="Wingfield B.D."/>
            <person name="Wingfield M.J."/>
            <person name="Dreyer L.L."/>
            <person name="Roets F."/>
            <person name="Aylward J."/>
        </authorList>
    </citation>
    <scope>NUCLEOTIDE SEQUENCE [LARGE SCALE GENOMIC DNA]</scope>
    <source>
        <strain evidence="1">CMW44962</strain>
    </source>
</reference>
<name>A0A9W7T114_9PEZI</name>